<reference evidence="8 9" key="1">
    <citation type="submission" date="2014-03" db="EMBL/GenBank/DDBJ databases">
        <authorList>
            <person name="Sibley D."/>
            <person name="Venepally P."/>
            <person name="Karamycheva S."/>
            <person name="Hadjithomas M."/>
            <person name="Khan A."/>
            <person name="Brunk B."/>
            <person name="Roos D."/>
            <person name="Caler E."/>
            <person name="Lorenzi H."/>
        </authorList>
    </citation>
    <scope>NUCLEOTIDE SEQUENCE [LARGE SCALE GENOMIC DNA]</scope>
    <source>
        <strain evidence="9">p89</strain>
    </source>
</reference>
<feature type="compositionally biased region" description="Basic and acidic residues" evidence="5">
    <location>
        <begin position="437"/>
        <end position="453"/>
    </location>
</feature>
<feature type="transmembrane region" description="Helical" evidence="6">
    <location>
        <begin position="275"/>
        <end position="296"/>
    </location>
</feature>
<keyword evidence="2 6" id="KW-0812">Transmembrane</keyword>
<keyword evidence="3 6" id="KW-1133">Transmembrane helix</keyword>
<evidence type="ECO:0000256" key="4">
    <source>
        <dbReference type="ARBA" id="ARBA00023136"/>
    </source>
</evidence>
<dbReference type="EMBL" id="AEYI02002140">
    <property type="protein sequence ID" value="KFG29634.1"/>
    <property type="molecule type" value="Genomic_DNA"/>
</dbReference>
<feature type="transmembrane region" description="Helical" evidence="6">
    <location>
        <begin position="359"/>
        <end position="382"/>
    </location>
</feature>
<dbReference type="PANTHER" id="PTHR11132">
    <property type="entry name" value="SOLUTE CARRIER FAMILY 35"/>
    <property type="match status" value="1"/>
</dbReference>
<name>A0A086JBW6_TOXGO</name>
<feature type="transmembrane region" description="Helical" evidence="6">
    <location>
        <begin position="85"/>
        <end position="104"/>
    </location>
</feature>
<sequence length="467" mass="50063">MRRHVSVREDGGVSSSASAASNCRSEAKCPSSMRSSRVSWRFWPPLFPQITPKTFTCVGACVVYTAASLATVFLNRRLLSDLFPFPLTLSWLQEVVGVAAYLLLSAVGRASRSATETRPEAPASSRCLARQPSLFLRRTLTSSLRSPAAASLSTFFPPTSADARTLYRVLPLSLAFVCMVGFSNTCLKHVQVSTYQVARSLTLLFNMVLQRLILDIRVSLEAALSCGVVCLGFLVGSLDASTLSLAGAFTGAVSSLFQAVYTVHIRKTLDNLGGAHAAVMFYNMVNAAFLFPPLIWVTGECADLTRSFFSEAETKHALPSLAALNSASESSLSPARSDVAGSLEALVAHGHRGFFQSPFWIFLLIVASGVAALFLTLSSFWIVGLTSPLTFNILGYVKACVQTCLGFIVLREKASPQALAGVLLTLSGSAAFSAFKRKDAERAKEQPQADLRSDPATGKMSGKVADR</sequence>
<feature type="transmembrane region" description="Helical" evidence="6">
    <location>
        <begin position="244"/>
        <end position="263"/>
    </location>
</feature>
<feature type="domain" description="Sugar phosphate transporter" evidence="7">
    <location>
        <begin position="64"/>
        <end position="302"/>
    </location>
</feature>
<keyword evidence="4 6" id="KW-0472">Membrane</keyword>
<proteinExistence type="predicted"/>
<accession>A0A086JBW6</accession>
<evidence type="ECO:0000256" key="5">
    <source>
        <dbReference type="SAM" id="MobiDB-lite"/>
    </source>
</evidence>
<dbReference type="Proteomes" id="UP000028828">
    <property type="component" value="Unassembled WGS sequence"/>
</dbReference>
<evidence type="ECO:0000259" key="7">
    <source>
        <dbReference type="Pfam" id="PF03151"/>
    </source>
</evidence>
<feature type="transmembrane region" description="Helical" evidence="6">
    <location>
        <begin position="218"/>
        <end position="238"/>
    </location>
</feature>
<evidence type="ECO:0000256" key="2">
    <source>
        <dbReference type="ARBA" id="ARBA00022692"/>
    </source>
</evidence>
<feature type="region of interest" description="Disordered" evidence="5">
    <location>
        <begin position="437"/>
        <end position="467"/>
    </location>
</feature>
<dbReference type="InterPro" id="IPR050186">
    <property type="entry name" value="TPT_transporter"/>
</dbReference>
<gene>
    <name evidence="8" type="ORF">TGP89_267730</name>
</gene>
<dbReference type="AlphaFoldDB" id="A0A086JBW6"/>
<dbReference type="GO" id="GO:0016020">
    <property type="term" value="C:membrane"/>
    <property type="evidence" value="ECO:0007669"/>
    <property type="project" value="UniProtKB-SubCell"/>
</dbReference>
<dbReference type="Pfam" id="PF03151">
    <property type="entry name" value="TPT"/>
    <property type="match status" value="1"/>
</dbReference>
<comment type="caution">
    <text evidence="8">The sequence shown here is derived from an EMBL/GenBank/DDBJ whole genome shotgun (WGS) entry which is preliminary data.</text>
</comment>
<evidence type="ECO:0000256" key="6">
    <source>
        <dbReference type="SAM" id="Phobius"/>
    </source>
</evidence>
<dbReference type="InterPro" id="IPR004853">
    <property type="entry name" value="Sugar_P_trans_dom"/>
</dbReference>
<evidence type="ECO:0000313" key="8">
    <source>
        <dbReference type="EMBL" id="KFG29634.1"/>
    </source>
</evidence>
<feature type="transmembrane region" description="Helical" evidence="6">
    <location>
        <begin position="389"/>
        <end position="410"/>
    </location>
</feature>
<feature type="transmembrane region" description="Helical" evidence="6">
    <location>
        <begin position="55"/>
        <end position="73"/>
    </location>
</feature>
<comment type="subcellular location">
    <subcellularLocation>
        <location evidence="1">Membrane</location>
        <topology evidence="1">Multi-pass membrane protein</topology>
    </subcellularLocation>
</comment>
<dbReference type="OrthoDB" id="5547497at2759"/>
<dbReference type="SUPFAM" id="SSF103481">
    <property type="entry name" value="Multidrug resistance efflux transporter EmrE"/>
    <property type="match status" value="1"/>
</dbReference>
<dbReference type="VEuPathDB" id="ToxoDB:TGP89_267730"/>
<feature type="transmembrane region" description="Helical" evidence="6">
    <location>
        <begin position="416"/>
        <end position="435"/>
    </location>
</feature>
<evidence type="ECO:0000256" key="3">
    <source>
        <dbReference type="ARBA" id="ARBA00022989"/>
    </source>
</evidence>
<evidence type="ECO:0000313" key="9">
    <source>
        <dbReference type="Proteomes" id="UP000028828"/>
    </source>
</evidence>
<evidence type="ECO:0000256" key="1">
    <source>
        <dbReference type="ARBA" id="ARBA00004141"/>
    </source>
</evidence>
<protein>
    <submittedName>
        <fullName evidence="8">Putative GDP-fucose transporter</fullName>
    </submittedName>
</protein>
<organism evidence="8 9">
    <name type="scientific">Toxoplasma gondii p89</name>
    <dbReference type="NCBI Taxonomy" id="943119"/>
    <lineage>
        <taxon>Eukaryota</taxon>
        <taxon>Sar</taxon>
        <taxon>Alveolata</taxon>
        <taxon>Apicomplexa</taxon>
        <taxon>Conoidasida</taxon>
        <taxon>Coccidia</taxon>
        <taxon>Eucoccidiorida</taxon>
        <taxon>Eimeriorina</taxon>
        <taxon>Sarcocystidae</taxon>
        <taxon>Toxoplasma</taxon>
    </lineage>
</organism>
<dbReference type="InterPro" id="IPR037185">
    <property type="entry name" value="EmrE-like"/>
</dbReference>